<protein>
    <submittedName>
        <fullName evidence="4">Cysteine hydrolase</fullName>
    </submittedName>
</protein>
<organism evidence="4 5">
    <name type="scientific">Paenibacillus psychroresistens</name>
    <dbReference type="NCBI Taxonomy" id="1778678"/>
    <lineage>
        <taxon>Bacteria</taxon>
        <taxon>Bacillati</taxon>
        <taxon>Bacillota</taxon>
        <taxon>Bacilli</taxon>
        <taxon>Bacillales</taxon>
        <taxon>Paenibacillaceae</taxon>
        <taxon>Paenibacillus</taxon>
    </lineage>
</organism>
<proteinExistence type="inferred from homology"/>
<dbReference type="KEGG" id="ppsc:EHS13_06085"/>
<feature type="domain" description="Isochorismatase-like" evidence="3">
    <location>
        <begin position="63"/>
        <end position="251"/>
    </location>
</feature>
<evidence type="ECO:0000256" key="2">
    <source>
        <dbReference type="ARBA" id="ARBA00022801"/>
    </source>
</evidence>
<dbReference type="CDD" id="cd00431">
    <property type="entry name" value="cysteine_hydrolases"/>
    <property type="match status" value="1"/>
</dbReference>
<dbReference type="EMBL" id="CP034235">
    <property type="protein sequence ID" value="QGQ99970.1"/>
    <property type="molecule type" value="Genomic_DNA"/>
</dbReference>
<sequence>MILHLLIKSACLSQQIWRHQPIGFLKPFSFQRRNGILVKVSQVSDTILVSALPFPFQCDLSHTALVVIDMQNDFCCKGGFGEALGNDVSPAEAIIPKVQSILGGCRAIGMMIIHTREGHLPDLSDCPESKLTRSQVNGKGIGDEGPMGRILIRGEYGHEIVKELKPLANEWVIDKPGKGAFYNTNLEQLLKSHGIESLLLTGVTTHVCVHTTLREANDRGYECLVLEDATAAYDFADHEAAIRMVHQQGAIFGWVSDCNALLEAIQ</sequence>
<name>A0A6B8RTW6_9BACL</name>
<dbReference type="InterPro" id="IPR036380">
    <property type="entry name" value="Isochorismatase-like_sf"/>
</dbReference>
<dbReference type="AlphaFoldDB" id="A0A6B8RTW6"/>
<accession>A0A6B8RTW6</accession>
<dbReference type="GO" id="GO:0016787">
    <property type="term" value="F:hydrolase activity"/>
    <property type="evidence" value="ECO:0007669"/>
    <property type="project" value="UniProtKB-KW"/>
</dbReference>
<evidence type="ECO:0000256" key="1">
    <source>
        <dbReference type="ARBA" id="ARBA00006336"/>
    </source>
</evidence>
<dbReference type="SUPFAM" id="SSF52499">
    <property type="entry name" value="Isochorismatase-like hydrolases"/>
    <property type="match status" value="1"/>
</dbReference>
<keyword evidence="2 4" id="KW-0378">Hydrolase</keyword>
<dbReference type="InterPro" id="IPR000868">
    <property type="entry name" value="Isochorismatase-like_dom"/>
</dbReference>
<evidence type="ECO:0000313" key="4">
    <source>
        <dbReference type="EMBL" id="QGQ99970.1"/>
    </source>
</evidence>
<dbReference type="OrthoDB" id="257098at2"/>
<dbReference type="Pfam" id="PF00857">
    <property type="entry name" value="Isochorismatase"/>
    <property type="match status" value="1"/>
</dbReference>
<dbReference type="InterPro" id="IPR050272">
    <property type="entry name" value="Isochorismatase-like_hydrls"/>
</dbReference>
<reference evidence="5" key="1">
    <citation type="submission" date="2018-11" db="EMBL/GenBank/DDBJ databases">
        <title>Complete genome sequence of Paenibacillus sp. ML311-T8.</title>
        <authorList>
            <person name="Nam Y.-D."/>
            <person name="Kang J."/>
            <person name="Chung W.-H."/>
            <person name="Park Y.S."/>
        </authorList>
    </citation>
    <scope>NUCLEOTIDE SEQUENCE [LARGE SCALE GENOMIC DNA]</scope>
    <source>
        <strain evidence="5">ML311-T8</strain>
    </source>
</reference>
<dbReference type="PANTHER" id="PTHR43540:SF9">
    <property type="entry name" value="FAMILY HYDROLASE, PUTATIVE (AFU_ORTHOLOGUE AFUA_2G08700)-RELATED"/>
    <property type="match status" value="1"/>
</dbReference>
<keyword evidence="5" id="KW-1185">Reference proteome</keyword>
<dbReference type="PANTHER" id="PTHR43540">
    <property type="entry name" value="PEROXYUREIDOACRYLATE/UREIDOACRYLATE AMIDOHYDROLASE-RELATED"/>
    <property type="match status" value="1"/>
</dbReference>
<dbReference type="Proteomes" id="UP000426246">
    <property type="component" value="Chromosome"/>
</dbReference>
<evidence type="ECO:0000259" key="3">
    <source>
        <dbReference type="Pfam" id="PF00857"/>
    </source>
</evidence>
<comment type="similarity">
    <text evidence="1">Belongs to the isochorismatase family.</text>
</comment>
<evidence type="ECO:0000313" key="5">
    <source>
        <dbReference type="Proteomes" id="UP000426246"/>
    </source>
</evidence>
<gene>
    <name evidence="4" type="ORF">EHS13_06085</name>
</gene>
<dbReference type="Gene3D" id="3.40.50.850">
    <property type="entry name" value="Isochorismatase-like"/>
    <property type="match status" value="1"/>
</dbReference>